<dbReference type="InterPro" id="IPR000648">
    <property type="entry name" value="Oxysterol-bd"/>
</dbReference>
<dbReference type="OrthoDB" id="758104at2759"/>
<organism evidence="4 5">
    <name type="scientific">Actinidia rufa</name>
    <dbReference type="NCBI Taxonomy" id="165716"/>
    <lineage>
        <taxon>Eukaryota</taxon>
        <taxon>Viridiplantae</taxon>
        <taxon>Streptophyta</taxon>
        <taxon>Embryophyta</taxon>
        <taxon>Tracheophyta</taxon>
        <taxon>Spermatophyta</taxon>
        <taxon>Magnoliopsida</taxon>
        <taxon>eudicotyledons</taxon>
        <taxon>Gunneridae</taxon>
        <taxon>Pentapetalae</taxon>
        <taxon>asterids</taxon>
        <taxon>Ericales</taxon>
        <taxon>Actinidiaceae</taxon>
        <taxon>Actinidia</taxon>
    </lineage>
</organism>
<evidence type="ECO:0000256" key="2">
    <source>
        <dbReference type="SAM" id="MobiDB-lite"/>
    </source>
</evidence>
<proteinExistence type="inferred from homology"/>
<dbReference type="Proteomes" id="UP000585474">
    <property type="component" value="Unassembled WGS sequence"/>
</dbReference>
<dbReference type="InterPro" id="IPR044257">
    <property type="entry name" value="TRM32-like"/>
</dbReference>
<dbReference type="Pfam" id="PF12552">
    <property type="entry name" value="DUF3741"/>
    <property type="match status" value="1"/>
</dbReference>
<evidence type="ECO:0000313" key="5">
    <source>
        <dbReference type="Proteomes" id="UP000585474"/>
    </source>
</evidence>
<evidence type="ECO:0000313" key="4">
    <source>
        <dbReference type="EMBL" id="GFZ18029.1"/>
    </source>
</evidence>
<name>A0A7J0H4P7_9ERIC</name>
<dbReference type="GO" id="GO:0008289">
    <property type="term" value="F:lipid binding"/>
    <property type="evidence" value="ECO:0007669"/>
    <property type="project" value="InterPro"/>
</dbReference>
<dbReference type="InterPro" id="IPR022212">
    <property type="entry name" value="DUF3741"/>
</dbReference>
<keyword evidence="5" id="KW-1185">Reference proteome</keyword>
<protein>
    <submittedName>
        <fullName evidence="4">OSBP(Oxysterol binding protein)-related protein 3C</fullName>
    </submittedName>
</protein>
<dbReference type="InterPro" id="IPR018494">
    <property type="entry name" value="Oxysterol-bd_CS"/>
</dbReference>
<dbReference type="Pfam" id="PF14309">
    <property type="entry name" value="DUF4378"/>
    <property type="match status" value="1"/>
</dbReference>
<feature type="domain" description="Obg" evidence="3">
    <location>
        <begin position="839"/>
        <end position="896"/>
    </location>
</feature>
<dbReference type="SUPFAM" id="SSF82051">
    <property type="entry name" value="Obg GTP-binding protein N-terminal domain"/>
    <property type="match status" value="1"/>
</dbReference>
<dbReference type="InterPro" id="IPR037239">
    <property type="entry name" value="OSBP_sf"/>
</dbReference>
<accession>A0A7J0H4P7</accession>
<dbReference type="GO" id="GO:0042254">
    <property type="term" value="P:ribosome biogenesis"/>
    <property type="evidence" value="ECO:0007669"/>
    <property type="project" value="UniProtKB-UniRule"/>
</dbReference>
<sequence length="1362" mass="153510">MGKHLRTEPVDGIIEDNHPGCMWGILHAIDYHHWQYNVRKMLPHKKHYGSRHAKGNGRPKVRLNVPDSDEDQDLLDAEASHFIRCQRKTTVDKGVQALPARSRLQRTYSIHHLEPSDTPRHGKSNGWSHPFIFLTRNAVSDYMKGSKKTLACNETFNVGGAENVFDYLEDKQPSESHTLYPEKCVKANKTLVNQKHMEGKERCVDDSCLCKEYADVLEIFRVNKDLFLKIREDTDNGLANCFRNLQASNARARLIKSGSFPAADFSHSRKFRPSKLKHKQNEVWSFPKGDKLFAPKLSKDLHTKSELLMANDIGGEVLNQEAFFSYTDSTKGSDKQGRSEVVIDRVEDENSHICHEIDGSMYDLNKVKPTRVRRTHSLSGSLERYAQLLQNSSSREAKLQVTKSLKLSNEYEIPSGGHAPISFKRLRSLPHLDSCDSLQNELSCDAHVSAIQTRTVFGSCKNVGSESHDKPKPVNIPVSTEKYVPLEANSETEFVCNIVERRDSSLKKEDVASVTESTNEHAISEMLGLGEEMEEETVEERNLENKQEVTLAQIASSRLPQLRPVFSSSKLFPRCNSVLMIFQPQKVWIADLAMLMRQNLQLTPNAEIFLSGSGFDGTGFLGPWHSLDQPLNPLVFEEVEACWPHEPQRSGEEIFAGCHHQLLFDLINEVLVQIYDSSFTYYPKALTLSSRQGVDQSMDCVVAQDLGKDDGWMNLQLETECVGLELEDIIFGRTFGRNLLFLSFLPGQPRVKVNTNTPKLKIKGPEIGPDLNSSEGQFDGHHRRLRRYNPSSTAAVAVAPALYALVLSLNSSKSPWFLQSCSFSDTPRKKSKLAPLQERRMIDRFRLLAKAGDGGNGCSSFRRSRHDRHGRPDGGNGGRGGDVILECSPAVWDFSSVQHHIVVQVPVGTVIHLVEGEVPSLVETSSSAALDPWDILGTLDANPSESALESPSTCTSKSEIVDKNENMGSPKKNQNKGFFAAMTSGFSMFGTAMQRSVNGLLGYEGMEVINPDGGKDDAEEEANRGRWKQEDRDSYWKMMHKYIGSDVTSMVTLPVLIFEPMTMLQKMAELMEYSYLLDRADECEDPYMRLVYATSWAISVYYAYQRTWKPFNPILGETYEMVNHGGITFISEQVCHHPPMSAGHAENEHFTYGVTSKLKTKFLGNSLDIYPVGRTRVTLKRDGVVLDLVPLPLRAGRYEVDGYQPCDMEGEPLPGTELKEVWRVATVPENDKFQYTHFAHKINSFETAPKKLLASDSRLRPDRYALEKGDLLKAGAEKSSLEERQRAEKRHREENGHQFTPKWFDLTEEITPTPWGDLEIYQYNGKYTEHRAALDGSSASADADDVRLTEFNPWQYDNLSAE</sequence>
<dbReference type="PROSITE" id="PS01013">
    <property type="entry name" value="OSBP"/>
    <property type="match status" value="1"/>
</dbReference>
<feature type="region of interest" description="Disordered" evidence="2">
    <location>
        <begin position="856"/>
        <end position="880"/>
    </location>
</feature>
<evidence type="ECO:0000256" key="1">
    <source>
        <dbReference type="RuleBase" id="RU003844"/>
    </source>
</evidence>
<gene>
    <name evidence="4" type="ORF">Acr_26g0012980</name>
</gene>
<dbReference type="EMBL" id="BJWL01000026">
    <property type="protein sequence ID" value="GFZ18029.1"/>
    <property type="molecule type" value="Genomic_DNA"/>
</dbReference>
<dbReference type="PANTHER" id="PTHR47071:SF2">
    <property type="entry name" value="PROTEIN TRM32"/>
    <property type="match status" value="1"/>
</dbReference>
<dbReference type="Gene3D" id="2.70.210.12">
    <property type="entry name" value="GTP1/OBG domain"/>
    <property type="match status" value="1"/>
</dbReference>
<feature type="compositionally biased region" description="Basic and acidic residues" evidence="2">
    <location>
        <begin position="1276"/>
        <end position="1296"/>
    </location>
</feature>
<dbReference type="Gene3D" id="3.30.70.3490">
    <property type="match status" value="1"/>
</dbReference>
<dbReference type="InterPro" id="IPR006169">
    <property type="entry name" value="GTP1_OBG_dom"/>
</dbReference>
<evidence type="ECO:0000259" key="3">
    <source>
        <dbReference type="PROSITE" id="PS51883"/>
    </source>
</evidence>
<dbReference type="PROSITE" id="PS51883">
    <property type="entry name" value="OBG"/>
    <property type="match status" value="1"/>
</dbReference>
<comment type="caution">
    <text evidence="4">The sequence shown here is derived from an EMBL/GenBank/DDBJ whole genome shotgun (WGS) entry which is preliminary data.</text>
</comment>
<dbReference type="InterPro" id="IPR025486">
    <property type="entry name" value="DUF4378"/>
</dbReference>
<dbReference type="InterPro" id="IPR036726">
    <property type="entry name" value="GTP1_OBG_dom_sf"/>
</dbReference>
<dbReference type="Gene3D" id="2.40.160.120">
    <property type="match status" value="1"/>
</dbReference>
<dbReference type="Pfam" id="PF01237">
    <property type="entry name" value="Oxysterol_BP"/>
    <property type="match status" value="2"/>
</dbReference>
<dbReference type="Pfam" id="PF01018">
    <property type="entry name" value="GTP1_OBG"/>
    <property type="match status" value="1"/>
</dbReference>
<dbReference type="PANTHER" id="PTHR47071">
    <property type="entry name" value="PROTEIN TRM32"/>
    <property type="match status" value="1"/>
</dbReference>
<reference evidence="4 5" key="1">
    <citation type="submission" date="2019-07" db="EMBL/GenBank/DDBJ databases">
        <title>De Novo Assembly of kiwifruit Actinidia rufa.</title>
        <authorList>
            <person name="Sugita-Konishi S."/>
            <person name="Sato K."/>
            <person name="Mori E."/>
            <person name="Abe Y."/>
            <person name="Kisaki G."/>
            <person name="Hamano K."/>
            <person name="Suezawa K."/>
            <person name="Otani M."/>
            <person name="Fukuda T."/>
            <person name="Manabe T."/>
            <person name="Gomi K."/>
            <person name="Tabuchi M."/>
            <person name="Akimitsu K."/>
            <person name="Kataoka I."/>
        </authorList>
    </citation>
    <scope>NUCLEOTIDE SEQUENCE [LARGE SCALE GENOMIC DNA]</scope>
    <source>
        <strain evidence="5">cv. Fuchu</strain>
    </source>
</reference>
<dbReference type="SUPFAM" id="SSF144000">
    <property type="entry name" value="Oxysterol-binding protein-like"/>
    <property type="match status" value="1"/>
</dbReference>
<feature type="region of interest" description="Disordered" evidence="2">
    <location>
        <begin position="1276"/>
        <end position="1300"/>
    </location>
</feature>
<dbReference type="FunFam" id="3.30.70.3490:FF:000008">
    <property type="entry name" value="Oxysterol-binding protein-related protein 3C"/>
    <property type="match status" value="1"/>
</dbReference>
<comment type="similarity">
    <text evidence="1">Belongs to the OSBP family.</text>
</comment>